<dbReference type="Proteomes" id="UP001208567">
    <property type="component" value="Unassembled WGS sequence"/>
</dbReference>
<dbReference type="Gene3D" id="3.30.950.30">
    <property type="entry name" value="Schlafen, AAA domain"/>
    <property type="match status" value="1"/>
</dbReference>
<name>A0ABQ5N263_9CLOT</name>
<keyword evidence="2" id="KW-0067">ATP-binding</keyword>
<feature type="domain" description="Schlafen AlbA-2" evidence="1">
    <location>
        <begin position="14"/>
        <end position="134"/>
    </location>
</feature>
<dbReference type="EMBL" id="BRXR01000001">
    <property type="protein sequence ID" value="GLC29288.1"/>
    <property type="molecule type" value="Genomic_DNA"/>
</dbReference>
<dbReference type="Gene3D" id="3.30.565.60">
    <property type="match status" value="1"/>
</dbReference>
<evidence type="ECO:0000313" key="3">
    <source>
        <dbReference type="Proteomes" id="UP001208567"/>
    </source>
</evidence>
<dbReference type="RefSeq" id="WP_264848579.1">
    <property type="nucleotide sequence ID" value="NZ_BRXR01000001.1"/>
</dbReference>
<gene>
    <name evidence="2" type="ORF">bsdE14_06980</name>
</gene>
<proteinExistence type="predicted"/>
<dbReference type="InterPro" id="IPR007421">
    <property type="entry name" value="Schlafen_AlbA_2_dom"/>
</dbReference>
<evidence type="ECO:0000313" key="2">
    <source>
        <dbReference type="EMBL" id="GLC29288.1"/>
    </source>
</evidence>
<dbReference type="Pfam" id="PF04326">
    <property type="entry name" value="SLFN_AlbA_2"/>
    <property type="match status" value="1"/>
</dbReference>
<dbReference type="InterPro" id="IPR038475">
    <property type="entry name" value="RecG_C_sf"/>
</dbReference>
<comment type="caution">
    <text evidence="2">The sequence shown here is derived from an EMBL/GenBank/DDBJ whole genome shotgun (WGS) entry which is preliminary data.</text>
</comment>
<dbReference type="PANTHER" id="PTHR30595">
    <property type="entry name" value="GLPR-RELATED TRANSCRIPTIONAL REPRESSOR"/>
    <property type="match status" value="1"/>
</dbReference>
<dbReference type="GO" id="GO:0005524">
    <property type="term" value="F:ATP binding"/>
    <property type="evidence" value="ECO:0007669"/>
    <property type="project" value="UniProtKB-KW"/>
</dbReference>
<organism evidence="2 3">
    <name type="scientific">Clostridium omnivorum</name>
    <dbReference type="NCBI Taxonomy" id="1604902"/>
    <lineage>
        <taxon>Bacteria</taxon>
        <taxon>Bacillati</taxon>
        <taxon>Bacillota</taxon>
        <taxon>Clostridia</taxon>
        <taxon>Eubacteriales</taxon>
        <taxon>Clostridiaceae</taxon>
        <taxon>Clostridium</taxon>
    </lineage>
</organism>
<evidence type="ECO:0000259" key="1">
    <source>
        <dbReference type="Pfam" id="PF04326"/>
    </source>
</evidence>
<keyword evidence="3" id="KW-1185">Reference proteome</keyword>
<reference evidence="2 3" key="1">
    <citation type="journal article" date="2024" name="Int. J. Syst. Evol. Microbiol.">
        <title>Clostridium omnivorum sp. nov., isolated from anoxic soil under the treatment of reductive soil disinfestation.</title>
        <authorList>
            <person name="Ueki A."/>
            <person name="Tonouchi A."/>
            <person name="Kaku N."/>
            <person name="Honma S."/>
            <person name="Ueki K."/>
        </authorList>
    </citation>
    <scope>NUCLEOTIDE SEQUENCE [LARGE SCALE GENOMIC DNA]</scope>
    <source>
        <strain evidence="2 3">E14</strain>
    </source>
</reference>
<keyword evidence="2" id="KW-0547">Nucleotide-binding</keyword>
<accession>A0ABQ5N263</accession>
<dbReference type="InterPro" id="IPR038461">
    <property type="entry name" value="Schlafen_AlbA_2_dom_sf"/>
</dbReference>
<sequence>MDKKKLMNLIKREEGPKLDFKLKIDIDTESGRKELTKDIIAIGNSRGGRGFLIIGVEDKTKIIVGVENLSISEEQIQQIISSRCEPPIPISLEFVQVENKYVAVIAIYDGGQKPYQMRENGAFYIRRGSTTDTMRKEELVSALQENLALNVELCPIIHASLDCIDVKLVDEYFSSHSIEVNDENRFLLMENASIVTKDRELGEYFVTLGGLLVFSKTNYVYIPHNMIRIVNKVNKSTDEITIIQGDLISILEKSEEVLKKILPDNYPVEAIYEGVKNAVLYRDYTIFYKEIEVVVTEKSISIISPGILVRGKDPNSHDYLRRNMWIYEKLVSLDRKKRFIKSTRGFSKMKKAFKNKGKVMFVNSLEHNQFKVIYPGAIDR</sequence>
<dbReference type="PANTHER" id="PTHR30595:SF6">
    <property type="entry name" value="SCHLAFEN ALBA-2 DOMAIN-CONTAINING PROTEIN"/>
    <property type="match status" value="1"/>
</dbReference>
<protein>
    <submittedName>
        <fullName evidence="2">ATP-binding protein</fullName>
    </submittedName>
</protein>